<evidence type="ECO:0000313" key="2">
    <source>
        <dbReference type="Proteomes" id="UP000717996"/>
    </source>
</evidence>
<organism evidence="1 2">
    <name type="scientific">Rhizopus oryzae</name>
    <name type="common">Mucormycosis agent</name>
    <name type="synonym">Rhizopus arrhizus var. delemar</name>
    <dbReference type="NCBI Taxonomy" id="64495"/>
    <lineage>
        <taxon>Eukaryota</taxon>
        <taxon>Fungi</taxon>
        <taxon>Fungi incertae sedis</taxon>
        <taxon>Mucoromycota</taxon>
        <taxon>Mucoromycotina</taxon>
        <taxon>Mucoromycetes</taxon>
        <taxon>Mucorales</taxon>
        <taxon>Mucorineae</taxon>
        <taxon>Rhizopodaceae</taxon>
        <taxon>Rhizopus</taxon>
    </lineage>
</organism>
<dbReference type="EMBL" id="JAANIT010000121">
    <property type="protein sequence ID" value="KAG1551859.1"/>
    <property type="molecule type" value="Genomic_DNA"/>
</dbReference>
<sequence>MNEDSQPSTPAGTMNTAGTLTSGDRILSVESSIDEFFSEAWLSLIRYRRGPVGEATARRRTFIGQYTQRYLDHNTYERSKLKYTQQSSSQEERVDNEAISNRIYEQFTLPARQFKGILASKINVLSSTELPFQVSIYNQALQRLTPILASCPVRYTSKQNNAYFDVKANPCEHIMTFYQIT</sequence>
<gene>
    <name evidence="1" type="ORF">G6F51_001590</name>
</gene>
<proteinExistence type="predicted"/>
<dbReference type="OrthoDB" id="2220451at2759"/>
<accession>A0A9P6YLW2</accession>
<dbReference type="AlphaFoldDB" id="A0A9P6YLW2"/>
<reference evidence="1" key="1">
    <citation type="journal article" date="2020" name="Microb. Genom.">
        <title>Genetic diversity of clinical and environmental Mucorales isolates obtained from an investigation of mucormycosis cases among solid organ transplant recipients.</title>
        <authorList>
            <person name="Nguyen M.H."/>
            <person name="Kaul D."/>
            <person name="Muto C."/>
            <person name="Cheng S.J."/>
            <person name="Richter R.A."/>
            <person name="Bruno V.M."/>
            <person name="Liu G."/>
            <person name="Beyhan S."/>
            <person name="Sundermann A.J."/>
            <person name="Mounaud S."/>
            <person name="Pasculle A.W."/>
            <person name="Nierman W.C."/>
            <person name="Driscoll E."/>
            <person name="Cumbie R."/>
            <person name="Clancy C.J."/>
            <person name="Dupont C.L."/>
        </authorList>
    </citation>
    <scope>NUCLEOTIDE SEQUENCE</scope>
    <source>
        <strain evidence="1">GL16</strain>
    </source>
</reference>
<protein>
    <submittedName>
        <fullName evidence="1">Uncharacterized protein</fullName>
    </submittedName>
</protein>
<name>A0A9P6YLW2_RHIOR</name>
<evidence type="ECO:0000313" key="1">
    <source>
        <dbReference type="EMBL" id="KAG1551859.1"/>
    </source>
</evidence>
<comment type="caution">
    <text evidence="1">The sequence shown here is derived from an EMBL/GenBank/DDBJ whole genome shotgun (WGS) entry which is preliminary data.</text>
</comment>
<dbReference type="Proteomes" id="UP000717996">
    <property type="component" value="Unassembled WGS sequence"/>
</dbReference>